<proteinExistence type="predicted"/>
<dbReference type="InterPro" id="IPR012373">
    <property type="entry name" value="Ferrdict_sens_TM"/>
</dbReference>
<accession>A0AAW7XA65</accession>
<keyword evidence="1" id="KW-0472">Membrane</keyword>
<reference evidence="4" key="1">
    <citation type="submission" date="2023-07" db="EMBL/GenBank/DDBJ databases">
        <title>Genome content predicts the carbon catabolic preferences of heterotrophic bacteria.</title>
        <authorList>
            <person name="Gralka M."/>
        </authorList>
    </citation>
    <scope>NUCLEOTIDE SEQUENCE</scope>
    <source>
        <strain evidence="4">I3M17_2</strain>
    </source>
</reference>
<evidence type="ECO:0000313" key="4">
    <source>
        <dbReference type="EMBL" id="MDO6424548.1"/>
    </source>
</evidence>
<dbReference type="Gene3D" id="2.60.120.1440">
    <property type="match status" value="1"/>
</dbReference>
<dbReference type="InterPro" id="IPR032623">
    <property type="entry name" value="FecR_N"/>
</dbReference>
<dbReference type="InterPro" id="IPR006860">
    <property type="entry name" value="FecR"/>
</dbReference>
<dbReference type="Pfam" id="PF16220">
    <property type="entry name" value="DUF4880"/>
    <property type="match status" value="1"/>
</dbReference>
<keyword evidence="1" id="KW-0812">Transmembrane</keyword>
<evidence type="ECO:0000313" key="5">
    <source>
        <dbReference type="Proteomes" id="UP001169760"/>
    </source>
</evidence>
<dbReference type="PIRSF" id="PIRSF018266">
    <property type="entry name" value="FecR"/>
    <property type="match status" value="1"/>
</dbReference>
<sequence length="342" mass="37259">MSKIYKLAPVDETNDQACLWIARLDRGLSTEEQQALKTWVNESHAHANALYRAAELWDKMDDLSRLADLFEAPKKTRFPYGIAASLIAGLVALGLFFSTAPFTNPQTDTLIANHQASAIYETAIGEQSVVTLSDSSELTLNTNTKVAVNYTEQARILTLLRGELHIKVAHNKSRPLSVVAQDKLVQAVGTAFNVQIMDTQEVELIVTDGKVLIAENVKDISVAQKPLSTQNAPIAKGQKVILGAPNANVTALDENEISAKLSWQQGNIIFKGETLAQALVEIERYTSTRFEIEDKSIANIRIAGMFKAGDIDGLTLALKQNFNIDAAGTNGEKIILTRGATL</sequence>
<feature type="domain" description="FecR protein" evidence="2">
    <location>
        <begin position="120"/>
        <end position="211"/>
    </location>
</feature>
<feature type="transmembrane region" description="Helical" evidence="1">
    <location>
        <begin position="78"/>
        <end position="97"/>
    </location>
</feature>
<gene>
    <name evidence="4" type="ORF">Q4521_18820</name>
</gene>
<organism evidence="4 5">
    <name type="scientific">Saccharophagus degradans</name>
    <dbReference type="NCBI Taxonomy" id="86304"/>
    <lineage>
        <taxon>Bacteria</taxon>
        <taxon>Pseudomonadati</taxon>
        <taxon>Pseudomonadota</taxon>
        <taxon>Gammaproteobacteria</taxon>
        <taxon>Cellvibrionales</taxon>
        <taxon>Cellvibrionaceae</taxon>
        <taxon>Saccharophagus</taxon>
    </lineage>
</organism>
<dbReference type="GO" id="GO:0016989">
    <property type="term" value="F:sigma factor antagonist activity"/>
    <property type="evidence" value="ECO:0007669"/>
    <property type="project" value="TreeGrafter"/>
</dbReference>
<dbReference type="EMBL" id="JAUOPB010000015">
    <property type="protein sequence ID" value="MDO6424548.1"/>
    <property type="molecule type" value="Genomic_DNA"/>
</dbReference>
<dbReference type="RefSeq" id="WP_280948059.1">
    <property type="nucleotide sequence ID" value="NZ_CP123764.1"/>
</dbReference>
<protein>
    <submittedName>
        <fullName evidence="4">FecR domain-containing protein</fullName>
    </submittedName>
</protein>
<name>A0AAW7XA65_9GAMM</name>
<keyword evidence="1" id="KW-1133">Transmembrane helix</keyword>
<dbReference type="PANTHER" id="PTHR30273">
    <property type="entry name" value="PERIPLASMIC SIGNAL SENSOR AND SIGMA FACTOR ACTIVATOR FECR-RELATED"/>
    <property type="match status" value="1"/>
</dbReference>
<dbReference type="AlphaFoldDB" id="A0AAW7XA65"/>
<dbReference type="Gene3D" id="3.55.50.30">
    <property type="match status" value="1"/>
</dbReference>
<evidence type="ECO:0000259" key="2">
    <source>
        <dbReference type="Pfam" id="PF04773"/>
    </source>
</evidence>
<dbReference type="Proteomes" id="UP001169760">
    <property type="component" value="Unassembled WGS sequence"/>
</dbReference>
<dbReference type="PANTHER" id="PTHR30273:SF2">
    <property type="entry name" value="PROTEIN FECR"/>
    <property type="match status" value="1"/>
</dbReference>
<dbReference type="Pfam" id="PF04773">
    <property type="entry name" value="FecR"/>
    <property type="match status" value="1"/>
</dbReference>
<comment type="caution">
    <text evidence="4">The sequence shown here is derived from an EMBL/GenBank/DDBJ whole genome shotgun (WGS) entry which is preliminary data.</text>
</comment>
<feature type="domain" description="FecR N-terminal" evidence="3">
    <location>
        <begin position="15"/>
        <end position="56"/>
    </location>
</feature>
<evidence type="ECO:0000256" key="1">
    <source>
        <dbReference type="SAM" id="Phobius"/>
    </source>
</evidence>
<evidence type="ECO:0000259" key="3">
    <source>
        <dbReference type="Pfam" id="PF16220"/>
    </source>
</evidence>